<dbReference type="InterPro" id="IPR047153">
    <property type="entry name" value="TRIM45/56/19-like"/>
</dbReference>
<dbReference type="EMBL" id="JAIWYP010000006">
    <property type="protein sequence ID" value="KAH3809242.1"/>
    <property type="molecule type" value="Genomic_DNA"/>
</dbReference>
<keyword evidence="1" id="KW-0479">Metal-binding</keyword>
<dbReference type="Proteomes" id="UP000828390">
    <property type="component" value="Unassembled WGS sequence"/>
</dbReference>
<dbReference type="InterPro" id="IPR011042">
    <property type="entry name" value="6-blade_b-propeller_TolB-like"/>
</dbReference>
<reference evidence="3" key="1">
    <citation type="journal article" date="2019" name="bioRxiv">
        <title>The Genome of the Zebra Mussel, Dreissena polymorpha: A Resource for Invasive Species Research.</title>
        <authorList>
            <person name="McCartney M.A."/>
            <person name="Auch B."/>
            <person name="Kono T."/>
            <person name="Mallez S."/>
            <person name="Zhang Y."/>
            <person name="Obille A."/>
            <person name="Becker A."/>
            <person name="Abrahante J.E."/>
            <person name="Garbe J."/>
            <person name="Badalamenti J.P."/>
            <person name="Herman A."/>
            <person name="Mangelson H."/>
            <person name="Liachko I."/>
            <person name="Sullivan S."/>
            <person name="Sone E.D."/>
            <person name="Koren S."/>
            <person name="Silverstein K.A.T."/>
            <person name="Beckman K.B."/>
            <person name="Gohl D.M."/>
        </authorList>
    </citation>
    <scope>NUCLEOTIDE SEQUENCE</scope>
    <source>
        <strain evidence="3">Duluth1</strain>
        <tissue evidence="3">Whole animal</tissue>
    </source>
</reference>
<proteinExistence type="predicted"/>
<dbReference type="SUPFAM" id="SSF57845">
    <property type="entry name" value="B-box zinc-binding domain"/>
    <property type="match status" value="1"/>
</dbReference>
<dbReference type="AlphaFoldDB" id="A0A9D4JIZ7"/>
<dbReference type="PANTHER" id="PTHR25462">
    <property type="entry name" value="BONUS, ISOFORM C-RELATED"/>
    <property type="match status" value="1"/>
</dbReference>
<keyword evidence="1" id="KW-0862">Zinc</keyword>
<dbReference type="GO" id="GO:0008270">
    <property type="term" value="F:zinc ion binding"/>
    <property type="evidence" value="ECO:0007669"/>
    <property type="project" value="UniProtKB-KW"/>
</dbReference>
<sequence>MAADEETPVLQKCSDILLDYCCSVCEDNDTLTEAQFYCERCSKWFCDQCVSLHGQMYKKHSTLGKSEQGKWPVAKGVAEQLTQCEAHKGEKIAMLCADHSQLCCATCVLLGHRQCNKVTHINSGQYKKDHDDLQKLTTDITNLTQRLRKLIEQRECNVKSLQFAYGNILEEITLVRQKFNAALDLAEQRILNEGRALVTRLQESLQADIGSGKAALKRIHSLQEASDKIAPHDSELSTVAYMKIQQELLSSDSILREVASKSDFKLSYTVDKNIEHCLATITTLGTINTLNSNTVIATTRKSLYNVKLSGEATCEIRGICEMPYGDVIIADAKNSKIKMLDKHFHVISHCDMPARPFYVCQITDTEVAVAVYDWGSVHEIHILALTNHTIVKKETFKLTHPCTGIRHHNGHLYVTSGQALYRYTMTGMLLDKMYEDTSNSYTVFRFALNTYDDRIYVVNNSNHKVLTLNMSGQLLASFTDPELRSPHDVHLTESGQVIVCSYNSKNFIQLNGAGTDKIANVAVLIEDTKFLSVCCSKQTGSILVGRNSDDEIVVYDIK</sequence>
<keyword evidence="4" id="KW-1185">Reference proteome</keyword>
<protein>
    <recommendedName>
        <fullName evidence="2">B box-type domain-containing protein</fullName>
    </recommendedName>
</protein>
<evidence type="ECO:0000313" key="3">
    <source>
        <dbReference type="EMBL" id="KAH3809242.1"/>
    </source>
</evidence>
<gene>
    <name evidence="3" type="ORF">DPMN_137603</name>
</gene>
<evidence type="ECO:0000256" key="1">
    <source>
        <dbReference type="PROSITE-ProRule" id="PRU00024"/>
    </source>
</evidence>
<evidence type="ECO:0000313" key="4">
    <source>
        <dbReference type="Proteomes" id="UP000828390"/>
    </source>
</evidence>
<reference evidence="3" key="2">
    <citation type="submission" date="2020-11" db="EMBL/GenBank/DDBJ databases">
        <authorList>
            <person name="McCartney M.A."/>
            <person name="Auch B."/>
            <person name="Kono T."/>
            <person name="Mallez S."/>
            <person name="Becker A."/>
            <person name="Gohl D.M."/>
            <person name="Silverstein K.A.T."/>
            <person name="Koren S."/>
            <person name="Bechman K.B."/>
            <person name="Herman A."/>
            <person name="Abrahante J.E."/>
            <person name="Garbe J."/>
        </authorList>
    </citation>
    <scope>NUCLEOTIDE SEQUENCE</scope>
    <source>
        <strain evidence="3">Duluth1</strain>
        <tissue evidence="3">Whole animal</tissue>
    </source>
</reference>
<evidence type="ECO:0000259" key="2">
    <source>
        <dbReference type="PROSITE" id="PS50119"/>
    </source>
</evidence>
<dbReference type="SUPFAM" id="SSF101898">
    <property type="entry name" value="NHL repeat"/>
    <property type="match status" value="1"/>
</dbReference>
<organism evidence="3 4">
    <name type="scientific">Dreissena polymorpha</name>
    <name type="common">Zebra mussel</name>
    <name type="synonym">Mytilus polymorpha</name>
    <dbReference type="NCBI Taxonomy" id="45954"/>
    <lineage>
        <taxon>Eukaryota</taxon>
        <taxon>Metazoa</taxon>
        <taxon>Spiralia</taxon>
        <taxon>Lophotrochozoa</taxon>
        <taxon>Mollusca</taxon>
        <taxon>Bivalvia</taxon>
        <taxon>Autobranchia</taxon>
        <taxon>Heteroconchia</taxon>
        <taxon>Euheterodonta</taxon>
        <taxon>Imparidentia</taxon>
        <taxon>Neoheterodontei</taxon>
        <taxon>Myida</taxon>
        <taxon>Dreissenoidea</taxon>
        <taxon>Dreissenidae</taxon>
        <taxon>Dreissena</taxon>
    </lineage>
</organism>
<keyword evidence="1" id="KW-0863">Zinc-finger</keyword>
<dbReference type="PROSITE" id="PS50119">
    <property type="entry name" value="ZF_BBOX"/>
    <property type="match status" value="2"/>
</dbReference>
<accession>A0A9D4JIZ7</accession>
<name>A0A9D4JIZ7_DREPO</name>
<feature type="domain" description="B box-type" evidence="2">
    <location>
        <begin position="24"/>
        <end position="65"/>
    </location>
</feature>
<dbReference type="Gene3D" id="3.30.160.60">
    <property type="entry name" value="Classic Zinc Finger"/>
    <property type="match status" value="1"/>
</dbReference>
<comment type="caution">
    <text evidence="3">The sequence shown here is derived from an EMBL/GenBank/DDBJ whole genome shotgun (WGS) entry which is preliminary data.</text>
</comment>
<dbReference type="Gene3D" id="2.120.10.30">
    <property type="entry name" value="TolB, C-terminal domain"/>
    <property type="match status" value="1"/>
</dbReference>
<dbReference type="InterPro" id="IPR000315">
    <property type="entry name" value="Znf_B-box"/>
</dbReference>
<dbReference type="PANTHER" id="PTHR25462:SF296">
    <property type="entry name" value="MEIOTIC P26, ISOFORM F"/>
    <property type="match status" value="1"/>
</dbReference>
<dbReference type="OrthoDB" id="6108862at2759"/>
<feature type="domain" description="B box-type" evidence="2">
    <location>
        <begin position="79"/>
        <end position="113"/>
    </location>
</feature>